<keyword evidence="1" id="KW-0378">Hydrolase</keyword>
<keyword evidence="1" id="KW-0233">DNA recombination</keyword>
<dbReference type="GO" id="GO:0000723">
    <property type="term" value="P:telomere maintenance"/>
    <property type="evidence" value="ECO:0007669"/>
    <property type="project" value="InterPro"/>
</dbReference>
<keyword evidence="1" id="KW-0234">DNA repair</keyword>
<dbReference type="Gene3D" id="3.40.50.300">
    <property type="entry name" value="P-loop containing nucleotide triphosphate hydrolases"/>
    <property type="match status" value="1"/>
</dbReference>
<dbReference type="EC" id="5.6.2.3" evidence="1"/>
<dbReference type="EMBL" id="MCBS01016089">
    <property type="protein sequence ID" value="RKF83319.1"/>
    <property type="molecule type" value="Genomic_DNA"/>
</dbReference>
<organism evidence="3 4">
    <name type="scientific">Golovinomyces cichoracearum</name>
    <dbReference type="NCBI Taxonomy" id="62708"/>
    <lineage>
        <taxon>Eukaryota</taxon>
        <taxon>Fungi</taxon>
        <taxon>Dikarya</taxon>
        <taxon>Ascomycota</taxon>
        <taxon>Pezizomycotina</taxon>
        <taxon>Leotiomycetes</taxon>
        <taxon>Erysiphales</taxon>
        <taxon>Erysiphaceae</taxon>
        <taxon>Golovinomyces</taxon>
    </lineage>
</organism>
<dbReference type="GO" id="GO:0043139">
    <property type="term" value="F:5'-3' DNA helicase activity"/>
    <property type="evidence" value="ECO:0007669"/>
    <property type="project" value="UniProtKB-EC"/>
</dbReference>
<comment type="similarity">
    <text evidence="1">Belongs to the helicase family.</text>
</comment>
<dbReference type="GO" id="GO:0005524">
    <property type="term" value="F:ATP binding"/>
    <property type="evidence" value="ECO:0007669"/>
    <property type="project" value="UniProtKB-KW"/>
</dbReference>
<evidence type="ECO:0000256" key="1">
    <source>
        <dbReference type="RuleBase" id="RU363044"/>
    </source>
</evidence>
<proteinExistence type="inferred from homology"/>
<comment type="catalytic activity">
    <reaction evidence="1">
        <text>ATP + H2O = ADP + phosphate + H(+)</text>
        <dbReference type="Rhea" id="RHEA:13065"/>
        <dbReference type="ChEBI" id="CHEBI:15377"/>
        <dbReference type="ChEBI" id="CHEBI:15378"/>
        <dbReference type="ChEBI" id="CHEBI:30616"/>
        <dbReference type="ChEBI" id="CHEBI:43474"/>
        <dbReference type="ChEBI" id="CHEBI:456216"/>
        <dbReference type="EC" id="5.6.2.3"/>
    </reaction>
</comment>
<dbReference type="SUPFAM" id="SSF52540">
    <property type="entry name" value="P-loop containing nucleoside triphosphate hydrolases"/>
    <property type="match status" value="1"/>
</dbReference>
<keyword evidence="1" id="KW-0227">DNA damage</keyword>
<reference evidence="3 4" key="1">
    <citation type="journal article" date="2018" name="BMC Genomics">
        <title>Comparative genome analyses reveal sequence features reflecting distinct modes of host-adaptation between dicot and monocot powdery mildew.</title>
        <authorList>
            <person name="Wu Y."/>
            <person name="Ma X."/>
            <person name="Pan Z."/>
            <person name="Kale S.D."/>
            <person name="Song Y."/>
            <person name="King H."/>
            <person name="Zhang Q."/>
            <person name="Presley C."/>
            <person name="Deng X."/>
            <person name="Wei C.I."/>
            <person name="Xiao S."/>
        </authorList>
    </citation>
    <scope>NUCLEOTIDE SEQUENCE [LARGE SCALE GENOMIC DNA]</scope>
    <source>
        <strain evidence="3">UMSG1</strain>
    </source>
</reference>
<evidence type="ECO:0000313" key="4">
    <source>
        <dbReference type="Proteomes" id="UP000285326"/>
    </source>
</evidence>
<keyword evidence="1 3" id="KW-0347">Helicase</keyword>
<dbReference type="InterPro" id="IPR010285">
    <property type="entry name" value="DNA_helicase_pif1-like_DEAD"/>
</dbReference>
<dbReference type="GO" id="GO:0006310">
    <property type="term" value="P:DNA recombination"/>
    <property type="evidence" value="ECO:0007669"/>
    <property type="project" value="UniProtKB-KW"/>
</dbReference>
<dbReference type="GO" id="GO:0016887">
    <property type="term" value="F:ATP hydrolysis activity"/>
    <property type="evidence" value="ECO:0007669"/>
    <property type="project" value="RHEA"/>
</dbReference>
<dbReference type="GO" id="GO:0006281">
    <property type="term" value="P:DNA repair"/>
    <property type="evidence" value="ECO:0007669"/>
    <property type="project" value="UniProtKB-KW"/>
</dbReference>
<gene>
    <name evidence="3" type="ORF">GcM1_160005</name>
</gene>
<dbReference type="Proteomes" id="UP000285326">
    <property type="component" value="Unassembled WGS sequence"/>
</dbReference>
<dbReference type="PANTHER" id="PTHR47642:SF5">
    <property type="entry name" value="ATP-DEPENDENT DNA HELICASE"/>
    <property type="match status" value="1"/>
</dbReference>
<comment type="cofactor">
    <cofactor evidence="1">
        <name>Mg(2+)</name>
        <dbReference type="ChEBI" id="CHEBI:18420"/>
    </cofactor>
</comment>
<dbReference type="AlphaFoldDB" id="A0A420J959"/>
<dbReference type="InterPro" id="IPR027417">
    <property type="entry name" value="P-loop_NTPase"/>
</dbReference>
<dbReference type="Pfam" id="PF05970">
    <property type="entry name" value="PIF1"/>
    <property type="match status" value="1"/>
</dbReference>
<dbReference type="InterPro" id="IPR051055">
    <property type="entry name" value="PIF1_helicase"/>
</dbReference>
<dbReference type="PANTHER" id="PTHR47642">
    <property type="entry name" value="ATP-DEPENDENT DNA HELICASE"/>
    <property type="match status" value="1"/>
</dbReference>
<comment type="caution">
    <text evidence="3">The sequence shown here is derived from an EMBL/GenBank/DDBJ whole genome shotgun (WGS) entry which is preliminary data.</text>
</comment>
<evidence type="ECO:0000259" key="2">
    <source>
        <dbReference type="Pfam" id="PF05970"/>
    </source>
</evidence>
<protein>
    <recommendedName>
        <fullName evidence="1">ATP-dependent DNA helicase</fullName>
        <ecNumber evidence="1">5.6.2.3</ecNumber>
    </recommendedName>
</protein>
<keyword evidence="1" id="KW-0547">Nucleotide-binding</keyword>
<keyword evidence="1" id="KW-0067">ATP-binding</keyword>
<accession>A0A420J959</accession>
<sequence>MIDEISMLSATLLDNLSLLAQDIKGNYESFRGIKLLLFGDFLQLPPVSNLWHESAKWAFDSDNSWGTSGTNKIQLLRVYSGVYVMDQVLQITLSIYKALREK</sequence>
<feature type="domain" description="DNA helicase Pif1-like DEAD-box helicase" evidence="2">
    <location>
        <begin position="2"/>
        <end position="76"/>
    </location>
</feature>
<name>A0A420J959_9PEZI</name>
<evidence type="ECO:0000313" key="3">
    <source>
        <dbReference type="EMBL" id="RKF83319.1"/>
    </source>
</evidence>